<dbReference type="Pfam" id="PF03432">
    <property type="entry name" value="Relaxase"/>
    <property type="match status" value="1"/>
</dbReference>
<sequence>MLAKISSGKSVFGVLAYNQIKVENHQAEVLYRRKMFDSPDGRFSIRDCMDSFYPYLAVNNKTEKVVFHASLNPDPKDKLDDKQLAEIAQAYMQKLGYGDQPYIVFKHSDIKREHLHIVSLRVDENGKKINDSYEVARSMKVCKELEQEFNLVPLMKGQRESETPTKKIDYREGDIKHQVGNITKSIMSRFYFQSLGEYRTLLEQFNVTAEEIKGEHDGKPYNGILYCVTDEKGNKLGRPLKSSLFGKEVGYDALQKHYELSKAAVEKKKIRESLRPVIAQAMQKVNDREDFKRLIREKGIGVVFRENEMGRIYGVTFIDYQNRTVLNGSRLGKEFSANMFNELFDNNSKQRNEIEYRATDNQPRGTEGIRQNESSELSPGSVFSLFDVGQGSDDYKAENFAKEMEYETELRRRKAKLKKKGRKW</sequence>
<organism evidence="2">
    <name type="scientific">termite gut metagenome</name>
    <dbReference type="NCBI Taxonomy" id="433724"/>
    <lineage>
        <taxon>unclassified sequences</taxon>
        <taxon>metagenomes</taxon>
        <taxon>organismal metagenomes</taxon>
    </lineage>
</organism>
<comment type="caution">
    <text evidence="2">The sequence shown here is derived from an EMBL/GenBank/DDBJ whole genome shotgun (WGS) entry which is preliminary data.</text>
</comment>
<evidence type="ECO:0000313" key="2">
    <source>
        <dbReference type="EMBL" id="KAA6328528.1"/>
    </source>
</evidence>
<gene>
    <name evidence="2" type="ORF">EZS27_022586</name>
    <name evidence="3" type="ORF">EZS27_022589</name>
</gene>
<evidence type="ECO:0000313" key="3">
    <source>
        <dbReference type="EMBL" id="KAA6328531.1"/>
    </source>
</evidence>
<dbReference type="InterPro" id="IPR005094">
    <property type="entry name" value="Endonuclease_MobA/VirD2"/>
</dbReference>
<evidence type="ECO:0000259" key="1">
    <source>
        <dbReference type="Pfam" id="PF03432"/>
    </source>
</evidence>
<feature type="domain" description="MobA/VirD2-like nuclease" evidence="1">
    <location>
        <begin position="45"/>
        <end position="151"/>
    </location>
</feature>
<accession>A0A5J4R4G9</accession>
<proteinExistence type="predicted"/>
<dbReference type="EMBL" id="SNRY01001804">
    <property type="protein sequence ID" value="KAA6328528.1"/>
    <property type="molecule type" value="Genomic_DNA"/>
</dbReference>
<dbReference type="EMBL" id="SNRY01001804">
    <property type="protein sequence ID" value="KAA6328531.1"/>
    <property type="molecule type" value="Genomic_DNA"/>
</dbReference>
<dbReference type="NCBIfam" id="NF041325">
    <property type="entry name" value="Bacteroid_MobB"/>
    <property type="match status" value="1"/>
</dbReference>
<protein>
    <recommendedName>
        <fullName evidence="1">MobA/VirD2-like nuclease domain-containing protein</fullName>
    </recommendedName>
</protein>
<reference evidence="2" key="1">
    <citation type="submission" date="2019-03" db="EMBL/GenBank/DDBJ databases">
        <title>Single cell metagenomics reveals metabolic interactions within the superorganism composed of flagellate Streblomastix strix and complex community of Bacteroidetes bacteria on its surface.</title>
        <authorList>
            <person name="Treitli S.C."/>
            <person name="Kolisko M."/>
            <person name="Husnik F."/>
            <person name="Keeling P."/>
            <person name="Hampl V."/>
        </authorList>
    </citation>
    <scope>NUCLEOTIDE SEQUENCE</scope>
    <source>
        <strain evidence="2">STM</strain>
    </source>
</reference>
<name>A0A5J4R4G9_9ZZZZ</name>
<dbReference type="AlphaFoldDB" id="A0A5J4R4G9"/>